<dbReference type="InParanoid" id="A0A2V0NVW3"/>
<dbReference type="Proteomes" id="UP000247498">
    <property type="component" value="Unassembled WGS sequence"/>
</dbReference>
<reference evidence="1 2" key="1">
    <citation type="journal article" date="2018" name="Sci. Rep.">
        <title>Raphidocelis subcapitata (=Pseudokirchneriella subcapitata) provides an insight into genome evolution and environmental adaptations in the Sphaeropleales.</title>
        <authorList>
            <person name="Suzuki S."/>
            <person name="Yamaguchi H."/>
            <person name="Nakajima N."/>
            <person name="Kawachi M."/>
        </authorList>
    </citation>
    <scope>NUCLEOTIDE SEQUENCE [LARGE SCALE GENOMIC DNA]</scope>
    <source>
        <strain evidence="1 2">NIES-35</strain>
    </source>
</reference>
<proteinExistence type="predicted"/>
<name>A0A2V0NVW3_9CHLO</name>
<keyword evidence="2" id="KW-1185">Reference proteome</keyword>
<comment type="caution">
    <text evidence="1">The sequence shown here is derived from an EMBL/GenBank/DDBJ whole genome shotgun (WGS) entry which is preliminary data.</text>
</comment>
<evidence type="ECO:0000313" key="1">
    <source>
        <dbReference type="EMBL" id="GBF91771.1"/>
    </source>
</evidence>
<dbReference type="EMBL" id="BDRX01000026">
    <property type="protein sequence ID" value="GBF91771.1"/>
    <property type="molecule type" value="Genomic_DNA"/>
</dbReference>
<evidence type="ECO:0000313" key="2">
    <source>
        <dbReference type="Proteomes" id="UP000247498"/>
    </source>
</evidence>
<dbReference type="OrthoDB" id="545431at2759"/>
<gene>
    <name evidence="1" type="ORF">Rsub_04075</name>
</gene>
<dbReference type="AlphaFoldDB" id="A0A2V0NVW3"/>
<organism evidence="1 2">
    <name type="scientific">Raphidocelis subcapitata</name>
    <dbReference type="NCBI Taxonomy" id="307507"/>
    <lineage>
        <taxon>Eukaryota</taxon>
        <taxon>Viridiplantae</taxon>
        <taxon>Chlorophyta</taxon>
        <taxon>core chlorophytes</taxon>
        <taxon>Chlorophyceae</taxon>
        <taxon>CS clade</taxon>
        <taxon>Sphaeropleales</taxon>
        <taxon>Selenastraceae</taxon>
        <taxon>Raphidocelis</taxon>
    </lineage>
</organism>
<protein>
    <submittedName>
        <fullName evidence="1">Uncharacterized protein</fullName>
    </submittedName>
</protein>
<accession>A0A2V0NVW3</accession>
<sequence>MTEDAEEKPWKRRQREIREQLDAAEAAARLQAESLEQSRAAPLLVDGGSGDGPTELQQQLVAWYRNTFLVTGAALIGSVWRWNFGGKPQSAEVFVPPRAASLPAEVVEGWRRSMRFKEGVRTVGRQTVFATGVAALYFGAELAALRWRGREDWSNTAVGGLAAGGYLGTLLPGPSRARGAALGAVLGGALGAASGLAQQQLAERAAAAAAALGAPGGEQQQQQQERKWE</sequence>